<evidence type="ECO:0000313" key="1">
    <source>
        <dbReference type="EMBL" id="MBD8081144.1"/>
    </source>
</evidence>
<protein>
    <submittedName>
        <fullName evidence="1">Uncharacterized protein</fullName>
    </submittedName>
</protein>
<evidence type="ECO:0000313" key="2">
    <source>
        <dbReference type="Proteomes" id="UP000637299"/>
    </source>
</evidence>
<dbReference type="EMBL" id="JACYFS010000001">
    <property type="protein sequence ID" value="MBD8081144.1"/>
    <property type="molecule type" value="Genomic_DNA"/>
</dbReference>
<organism evidence="1 2">
    <name type="scientific">Chryseobacterium caseinilyticum</name>
    <dbReference type="NCBI Taxonomy" id="2771428"/>
    <lineage>
        <taxon>Bacteria</taxon>
        <taxon>Pseudomonadati</taxon>
        <taxon>Bacteroidota</taxon>
        <taxon>Flavobacteriia</taxon>
        <taxon>Flavobacteriales</taxon>
        <taxon>Weeksellaceae</taxon>
        <taxon>Chryseobacterium group</taxon>
        <taxon>Chryseobacterium</taxon>
    </lineage>
</organism>
<dbReference type="RefSeq" id="WP_191734958.1">
    <property type="nucleotide sequence ID" value="NZ_JACYFS010000001.1"/>
</dbReference>
<sequence length="127" mass="15138">MNVRKFGILALASKFLSDNQKACLNQVKQNQDAYQSLMVVVDKLPDKEKFSVIIVGLEFWRMQFQRRPIQYVGDAIYYEMFSTAMRKGLSLEEAACEVESIISREMYRGDRYREWQRNYVFNWNLQD</sequence>
<reference evidence="1 2" key="1">
    <citation type="submission" date="2020-09" db="EMBL/GenBank/DDBJ databases">
        <title>Genome seq and assembly of Chryseobacterium sp.</title>
        <authorList>
            <person name="Chhetri G."/>
        </authorList>
    </citation>
    <scope>NUCLEOTIDE SEQUENCE [LARGE SCALE GENOMIC DNA]</scope>
    <source>
        <strain evidence="1 2">GCR10</strain>
    </source>
</reference>
<keyword evidence="2" id="KW-1185">Reference proteome</keyword>
<name>A0ABR8Z777_9FLAO</name>
<gene>
    <name evidence="1" type="ORF">IC610_01770</name>
</gene>
<dbReference type="Proteomes" id="UP000637299">
    <property type="component" value="Unassembled WGS sequence"/>
</dbReference>
<comment type="caution">
    <text evidence="1">The sequence shown here is derived from an EMBL/GenBank/DDBJ whole genome shotgun (WGS) entry which is preliminary data.</text>
</comment>
<proteinExistence type="predicted"/>
<accession>A0ABR8Z777</accession>